<evidence type="ECO:0008006" key="3">
    <source>
        <dbReference type="Google" id="ProtNLM"/>
    </source>
</evidence>
<proteinExistence type="predicted"/>
<dbReference type="RefSeq" id="WP_073004050.1">
    <property type="nucleotide sequence ID" value="NZ_FQXD01000001.1"/>
</dbReference>
<accession>A0A1M5LBV8</accession>
<dbReference type="OrthoDB" id="6382410at2"/>
<reference evidence="2" key="1">
    <citation type="submission" date="2016-11" db="EMBL/GenBank/DDBJ databases">
        <authorList>
            <person name="Varghese N."/>
            <person name="Submissions S."/>
        </authorList>
    </citation>
    <scope>NUCLEOTIDE SEQUENCE [LARGE SCALE GENOMIC DNA]</scope>
    <source>
        <strain evidence="2">CGMCC 1.6496</strain>
    </source>
</reference>
<dbReference type="AlphaFoldDB" id="A0A1M5LBV8"/>
<dbReference type="EMBL" id="FQXD01000001">
    <property type="protein sequence ID" value="SHG61903.1"/>
    <property type="molecule type" value="Genomic_DNA"/>
</dbReference>
<name>A0A1M5LBV8_9BACI</name>
<dbReference type="SUPFAM" id="SSF52317">
    <property type="entry name" value="Class I glutamine amidotransferase-like"/>
    <property type="match status" value="1"/>
</dbReference>
<gene>
    <name evidence="1" type="ORF">SAMN05421807_10160</name>
</gene>
<dbReference type="Gene3D" id="3.40.50.880">
    <property type="match status" value="1"/>
</dbReference>
<keyword evidence="2" id="KW-1185">Reference proteome</keyword>
<evidence type="ECO:0000313" key="1">
    <source>
        <dbReference type="EMBL" id="SHG61903.1"/>
    </source>
</evidence>
<organism evidence="1 2">
    <name type="scientific">Virgibacillus chiguensis</name>
    <dbReference type="NCBI Taxonomy" id="411959"/>
    <lineage>
        <taxon>Bacteria</taxon>
        <taxon>Bacillati</taxon>
        <taxon>Bacillota</taxon>
        <taxon>Bacilli</taxon>
        <taxon>Bacillales</taxon>
        <taxon>Bacillaceae</taxon>
        <taxon>Virgibacillus</taxon>
    </lineage>
</organism>
<evidence type="ECO:0000313" key="2">
    <source>
        <dbReference type="Proteomes" id="UP000184079"/>
    </source>
</evidence>
<dbReference type="Proteomes" id="UP000184079">
    <property type="component" value="Unassembled WGS sequence"/>
</dbReference>
<protein>
    <recommendedName>
        <fullName evidence="3">DJ-1/PfpI family protein</fullName>
    </recommendedName>
</protein>
<sequence length="83" mass="9417">MKKKKIGILLFDYVDILDFAGPAEVLSLTAHNKAEQVITLYKKQLLPTRPFEVITITENGEKIKTHSGISVEPDYSIHQHPEE</sequence>
<dbReference type="InterPro" id="IPR029062">
    <property type="entry name" value="Class_I_gatase-like"/>
</dbReference>